<evidence type="ECO:0000256" key="4">
    <source>
        <dbReference type="ARBA" id="ARBA00023125"/>
    </source>
</evidence>
<dbReference type="InterPro" id="IPR013324">
    <property type="entry name" value="RNA_pol_sigma_r3/r4-like"/>
</dbReference>
<evidence type="ECO:0000256" key="5">
    <source>
        <dbReference type="ARBA" id="ARBA00023163"/>
    </source>
</evidence>
<dbReference type="PANTHER" id="PTHR43133:SF8">
    <property type="entry name" value="RNA POLYMERASE SIGMA FACTOR HI_1459-RELATED"/>
    <property type="match status" value="1"/>
</dbReference>
<evidence type="ECO:0000256" key="2">
    <source>
        <dbReference type="ARBA" id="ARBA00023015"/>
    </source>
</evidence>
<dbReference type="InterPro" id="IPR014284">
    <property type="entry name" value="RNA_pol_sigma-70_dom"/>
</dbReference>
<evidence type="ECO:0000259" key="7">
    <source>
        <dbReference type="Pfam" id="PF04542"/>
    </source>
</evidence>
<gene>
    <name evidence="9" type="primary">rpoE2</name>
    <name evidence="9" type="ORF">FEAC_15260</name>
</gene>
<dbReference type="InterPro" id="IPR039425">
    <property type="entry name" value="RNA_pol_sigma-70-like"/>
</dbReference>
<proteinExistence type="inferred from homology"/>
<dbReference type="RefSeq" id="WP_052565976.1">
    <property type="nucleotide sequence ID" value="NZ_JQKF01000010.1"/>
</dbReference>
<dbReference type="Gene3D" id="1.10.10.10">
    <property type="entry name" value="Winged helix-like DNA-binding domain superfamily/Winged helix DNA-binding domain"/>
    <property type="match status" value="1"/>
</dbReference>
<evidence type="ECO:0000313" key="10">
    <source>
        <dbReference type="Proteomes" id="UP000032336"/>
    </source>
</evidence>
<feature type="region of interest" description="Disordered" evidence="6">
    <location>
        <begin position="169"/>
        <end position="197"/>
    </location>
</feature>
<reference evidence="9 10" key="1">
    <citation type="submission" date="2015-01" db="EMBL/GenBank/DDBJ databases">
        <title>Draft genome of the acidophilic iron oxidizer Ferrimicrobium acidiphilum strain T23.</title>
        <authorList>
            <person name="Poehlein A."/>
            <person name="Eisen S."/>
            <person name="Schloemann M."/>
            <person name="Johnson B.D."/>
            <person name="Daniel R."/>
            <person name="Muehling M."/>
        </authorList>
    </citation>
    <scope>NUCLEOTIDE SEQUENCE [LARGE SCALE GENOMIC DNA]</scope>
    <source>
        <strain evidence="9 10">T23</strain>
    </source>
</reference>
<name>A0A0D8FUY1_9ACTN</name>
<feature type="domain" description="RNA polymerase sigma-70 region 2" evidence="7">
    <location>
        <begin position="12"/>
        <end position="80"/>
    </location>
</feature>
<dbReference type="InterPro" id="IPR036388">
    <property type="entry name" value="WH-like_DNA-bd_sf"/>
</dbReference>
<dbReference type="GO" id="GO:0006352">
    <property type="term" value="P:DNA-templated transcription initiation"/>
    <property type="evidence" value="ECO:0007669"/>
    <property type="project" value="InterPro"/>
</dbReference>
<keyword evidence="2" id="KW-0805">Transcription regulation</keyword>
<dbReference type="Pfam" id="PF08281">
    <property type="entry name" value="Sigma70_r4_2"/>
    <property type="match status" value="1"/>
</dbReference>
<dbReference type="NCBIfam" id="TIGR02937">
    <property type="entry name" value="sigma70-ECF"/>
    <property type="match status" value="1"/>
</dbReference>
<evidence type="ECO:0000256" key="1">
    <source>
        <dbReference type="ARBA" id="ARBA00010641"/>
    </source>
</evidence>
<sequence>MLEERKGRFDALYRSTRAKILAYALRRVPSTEDAADVLAETFTIAWRRLDQVPEGDGALLWLYGVARNVIRNDLRSRQRRSQLMGRIARHVPEAKWSVVARDEERLVALACLQGLHEDDQEVLMLTAWEGLAPVAVAKVLACSPGAARARIHRARRRLDQAILAANTDAGNRHTAATRGPEPSRADVFTNDPKGDKA</sequence>
<keyword evidence="10" id="KW-1185">Reference proteome</keyword>
<protein>
    <submittedName>
        <fullName evidence="9">ECF RNA polymerase sigma-E factor</fullName>
    </submittedName>
</protein>
<evidence type="ECO:0000256" key="6">
    <source>
        <dbReference type="SAM" id="MobiDB-lite"/>
    </source>
</evidence>
<dbReference type="Proteomes" id="UP000032336">
    <property type="component" value="Unassembled WGS sequence"/>
</dbReference>
<organism evidence="9 10">
    <name type="scientific">Ferrimicrobium acidiphilum DSM 19497</name>
    <dbReference type="NCBI Taxonomy" id="1121877"/>
    <lineage>
        <taxon>Bacteria</taxon>
        <taxon>Bacillati</taxon>
        <taxon>Actinomycetota</taxon>
        <taxon>Acidimicrobiia</taxon>
        <taxon>Acidimicrobiales</taxon>
        <taxon>Acidimicrobiaceae</taxon>
        <taxon>Ferrimicrobium</taxon>
    </lineage>
</organism>
<dbReference type="eggNOG" id="COG1595">
    <property type="taxonomic scope" value="Bacteria"/>
</dbReference>
<dbReference type="Pfam" id="PF04542">
    <property type="entry name" value="Sigma70_r2"/>
    <property type="match status" value="1"/>
</dbReference>
<accession>A0A0D8FUY1</accession>
<dbReference type="GO" id="GO:0003677">
    <property type="term" value="F:DNA binding"/>
    <property type="evidence" value="ECO:0007669"/>
    <property type="project" value="UniProtKB-KW"/>
</dbReference>
<dbReference type="Gene3D" id="1.10.1740.10">
    <property type="match status" value="1"/>
</dbReference>
<evidence type="ECO:0000313" key="9">
    <source>
        <dbReference type="EMBL" id="KJE76739.1"/>
    </source>
</evidence>
<dbReference type="InterPro" id="IPR007627">
    <property type="entry name" value="RNA_pol_sigma70_r2"/>
</dbReference>
<keyword evidence="5" id="KW-0804">Transcription</keyword>
<dbReference type="SUPFAM" id="SSF88659">
    <property type="entry name" value="Sigma3 and sigma4 domains of RNA polymerase sigma factors"/>
    <property type="match status" value="1"/>
</dbReference>
<dbReference type="OrthoDB" id="4184921at2"/>
<dbReference type="GeneID" id="78372708"/>
<dbReference type="InterPro" id="IPR013249">
    <property type="entry name" value="RNA_pol_sigma70_r4_t2"/>
</dbReference>
<keyword evidence="4" id="KW-0238">DNA-binding</keyword>
<dbReference type="STRING" id="1121877.FEAC_15260"/>
<dbReference type="SUPFAM" id="SSF88946">
    <property type="entry name" value="Sigma2 domain of RNA polymerase sigma factors"/>
    <property type="match status" value="1"/>
</dbReference>
<dbReference type="AlphaFoldDB" id="A0A0D8FUY1"/>
<evidence type="ECO:0000259" key="8">
    <source>
        <dbReference type="Pfam" id="PF08281"/>
    </source>
</evidence>
<dbReference type="GO" id="GO:0016987">
    <property type="term" value="F:sigma factor activity"/>
    <property type="evidence" value="ECO:0007669"/>
    <property type="project" value="UniProtKB-KW"/>
</dbReference>
<feature type="domain" description="RNA polymerase sigma factor 70 region 4 type 2" evidence="8">
    <location>
        <begin position="109"/>
        <end position="158"/>
    </location>
</feature>
<keyword evidence="3" id="KW-0731">Sigma factor</keyword>
<comment type="similarity">
    <text evidence="1">Belongs to the sigma-70 factor family. ECF subfamily.</text>
</comment>
<comment type="caution">
    <text evidence="9">The sequence shown here is derived from an EMBL/GenBank/DDBJ whole genome shotgun (WGS) entry which is preliminary data.</text>
</comment>
<dbReference type="InterPro" id="IPR013325">
    <property type="entry name" value="RNA_pol_sigma_r2"/>
</dbReference>
<evidence type="ECO:0000256" key="3">
    <source>
        <dbReference type="ARBA" id="ARBA00023082"/>
    </source>
</evidence>
<dbReference type="EMBL" id="JXUW01000012">
    <property type="protein sequence ID" value="KJE76739.1"/>
    <property type="molecule type" value="Genomic_DNA"/>
</dbReference>
<dbReference type="PANTHER" id="PTHR43133">
    <property type="entry name" value="RNA POLYMERASE ECF-TYPE SIGMA FACTO"/>
    <property type="match status" value="1"/>
</dbReference>